<evidence type="ECO:0000313" key="2">
    <source>
        <dbReference type="Proteomes" id="UP000034487"/>
    </source>
</evidence>
<dbReference type="Proteomes" id="UP000034487">
    <property type="component" value="Unassembled WGS sequence"/>
</dbReference>
<name>A0A0G1QHE8_9BACT</name>
<comment type="caution">
    <text evidence="1">The sequence shown here is derived from an EMBL/GenBank/DDBJ whole genome shotgun (WGS) entry which is preliminary data.</text>
</comment>
<evidence type="ECO:0000313" key="1">
    <source>
        <dbReference type="EMBL" id="KKU44396.1"/>
    </source>
</evidence>
<proteinExistence type="predicted"/>
<gene>
    <name evidence="1" type="ORF">UX60_C0007G0020</name>
</gene>
<organism evidence="1 2">
    <name type="scientific">Berkelbacteria bacterium GW2011_GWA2_46_7</name>
    <dbReference type="NCBI Taxonomy" id="1618335"/>
    <lineage>
        <taxon>Bacteria</taxon>
        <taxon>Candidatus Berkelbacteria</taxon>
    </lineage>
</organism>
<accession>A0A0G1QHE8</accession>
<protein>
    <submittedName>
        <fullName evidence="1">Uncharacterized protein</fullName>
    </submittedName>
</protein>
<reference evidence="1 2" key="1">
    <citation type="journal article" date="2015" name="Nature">
        <title>rRNA introns, odd ribosomes, and small enigmatic genomes across a large radiation of phyla.</title>
        <authorList>
            <person name="Brown C.T."/>
            <person name="Hug L.A."/>
            <person name="Thomas B.C."/>
            <person name="Sharon I."/>
            <person name="Castelle C.J."/>
            <person name="Singh A."/>
            <person name="Wilkins M.J."/>
            <person name="Williams K.H."/>
            <person name="Banfield J.F."/>
        </authorList>
    </citation>
    <scope>NUCLEOTIDE SEQUENCE [LARGE SCALE GENOMIC DNA]</scope>
</reference>
<sequence>MHNWSVDEKALQKYPEQYRKWRLEQLINFGLDGEKLDVAELKKALPNLMVDPAKKRYLQFLLSTR</sequence>
<dbReference type="AlphaFoldDB" id="A0A0G1QHE8"/>
<dbReference type="EMBL" id="LCMV01000007">
    <property type="protein sequence ID" value="KKU44396.1"/>
    <property type="molecule type" value="Genomic_DNA"/>
</dbReference>